<evidence type="ECO:0000313" key="1">
    <source>
        <dbReference type="EMBL" id="GAG39233.1"/>
    </source>
</evidence>
<reference evidence="1" key="1">
    <citation type="journal article" date="2014" name="Front. Microbiol.">
        <title>High frequency of phylogenetically diverse reductive dehalogenase-homologous genes in deep subseafloor sedimentary metagenomes.</title>
        <authorList>
            <person name="Kawai M."/>
            <person name="Futagami T."/>
            <person name="Toyoda A."/>
            <person name="Takaki Y."/>
            <person name="Nishi S."/>
            <person name="Hori S."/>
            <person name="Arai W."/>
            <person name="Tsubouchi T."/>
            <person name="Morono Y."/>
            <person name="Uchiyama I."/>
            <person name="Ito T."/>
            <person name="Fujiyama A."/>
            <person name="Inagaki F."/>
            <person name="Takami H."/>
        </authorList>
    </citation>
    <scope>NUCLEOTIDE SEQUENCE</scope>
    <source>
        <strain evidence="1">Expedition CK06-06</strain>
    </source>
</reference>
<gene>
    <name evidence="1" type="ORF">S01H1_65709</name>
</gene>
<name>X0XRF5_9ZZZZ</name>
<comment type="caution">
    <text evidence="1">The sequence shown here is derived from an EMBL/GenBank/DDBJ whole genome shotgun (WGS) entry which is preliminary data.</text>
</comment>
<protein>
    <submittedName>
        <fullName evidence="1">Uncharacterized protein</fullName>
    </submittedName>
</protein>
<organism evidence="1">
    <name type="scientific">marine sediment metagenome</name>
    <dbReference type="NCBI Taxonomy" id="412755"/>
    <lineage>
        <taxon>unclassified sequences</taxon>
        <taxon>metagenomes</taxon>
        <taxon>ecological metagenomes</taxon>
    </lineage>
</organism>
<feature type="non-terminal residue" evidence="1">
    <location>
        <position position="1"/>
    </location>
</feature>
<sequence length="57" mass="6087">GDDEDGDDEEVCLVEIDGAGTFYTSDEMSGVIYSVEDDEEVGDRVGVFSNGEAVFDS</sequence>
<proteinExistence type="predicted"/>
<dbReference type="AlphaFoldDB" id="X0XRF5"/>
<dbReference type="EMBL" id="BARS01043399">
    <property type="protein sequence ID" value="GAG39233.1"/>
    <property type="molecule type" value="Genomic_DNA"/>
</dbReference>
<accession>X0XRF5</accession>